<dbReference type="AlphaFoldDB" id="A0A9P4HGU6"/>
<dbReference type="Proteomes" id="UP000799777">
    <property type="component" value="Unassembled WGS sequence"/>
</dbReference>
<organism evidence="2 3">
    <name type="scientific">Setomelanomma holmii</name>
    <dbReference type="NCBI Taxonomy" id="210430"/>
    <lineage>
        <taxon>Eukaryota</taxon>
        <taxon>Fungi</taxon>
        <taxon>Dikarya</taxon>
        <taxon>Ascomycota</taxon>
        <taxon>Pezizomycotina</taxon>
        <taxon>Dothideomycetes</taxon>
        <taxon>Pleosporomycetidae</taxon>
        <taxon>Pleosporales</taxon>
        <taxon>Pleosporineae</taxon>
        <taxon>Phaeosphaeriaceae</taxon>
        <taxon>Setomelanomma</taxon>
    </lineage>
</organism>
<proteinExistence type="predicted"/>
<evidence type="ECO:0000313" key="3">
    <source>
        <dbReference type="Proteomes" id="UP000799777"/>
    </source>
</evidence>
<accession>A0A9P4HGU6</accession>
<comment type="caution">
    <text evidence="2">The sequence shown here is derived from an EMBL/GenBank/DDBJ whole genome shotgun (WGS) entry which is preliminary data.</text>
</comment>
<feature type="chain" id="PRO_5040409701" description="Secreted protein" evidence="1">
    <location>
        <begin position="19"/>
        <end position="126"/>
    </location>
</feature>
<name>A0A9P4HGU6_9PLEO</name>
<evidence type="ECO:0008006" key="4">
    <source>
        <dbReference type="Google" id="ProtNLM"/>
    </source>
</evidence>
<dbReference type="EMBL" id="ML978160">
    <property type="protein sequence ID" value="KAF2034750.1"/>
    <property type="molecule type" value="Genomic_DNA"/>
</dbReference>
<evidence type="ECO:0000313" key="2">
    <source>
        <dbReference type="EMBL" id="KAF2034750.1"/>
    </source>
</evidence>
<protein>
    <recommendedName>
        <fullName evidence="4">Secreted protein</fullName>
    </recommendedName>
</protein>
<gene>
    <name evidence="2" type="ORF">EK21DRAFT_85312</name>
</gene>
<keyword evidence="1" id="KW-0732">Signal</keyword>
<sequence>MHFLALVSLSTVAALVAAECCGSGANCNGVGRCNMWCCNCDARYRFDISRHVCSVFACFNENTGSLCDPSPKLARSEHTTDLAAADLEMLKAATGGKEEMTLDAFVEYSKTLGQTDYSILVARFNE</sequence>
<dbReference type="OrthoDB" id="444540at2759"/>
<feature type="signal peptide" evidence="1">
    <location>
        <begin position="1"/>
        <end position="18"/>
    </location>
</feature>
<evidence type="ECO:0000256" key="1">
    <source>
        <dbReference type="SAM" id="SignalP"/>
    </source>
</evidence>
<keyword evidence="3" id="KW-1185">Reference proteome</keyword>
<reference evidence="2" key="1">
    <citation type="journal article" date="2020" name="Stud. Mycol.">
        <title>101 Dothideomycetes genomes: a test case for predicting lifestyles and emergence of pathogens.</title>
        <authorList>
            <person name="Haridas S."/>
            <person name="Albert R."/>
            <person name="Binder M."/>
            <person name="Bloem J."/>
            <person name="Labutti K."/>
            <person name="Salamov A."/>
            <person name="Andreopoulos B."/>
            <person name="Baker S."/>
            <person name="Barry K."/>
            <person name="Bills G."/>
            <person name="Bluhm B."/>
            <person name="Cannon C."/>
            <person name="Castanera R."/>
            <person name="Culley D."/>
            <person name="Daum C."/>
            <person name="Ezra D."/>
            <person name="Gonzalez J."/>
            <person name="Henrissat B."/>
            <person name="Kuo A."/>
            <person name="Liang C."/>
            <person name="Lipzen A."/>
            <person name="Lutzoni F."/>
            <person name="Magnuson J."/>
            <person name="Mondo S."/>
            <person name="Nolan M."/>
            <person name="Ohm R."/>
            <person name="Pangilinan J."/>
            <person name="Park H.-J."/>
            <person name="Ramirez L."/>
            <person name="Alfaro M."/>
            <person name="Sun H."/>
            <person name="Tritt A."/>
            <person name="Yoshinaga Y."/>
            <person name="Zwiers L.-H."/>
            <person name="Turgeon B."/>
            <person name="Goodwin S."/>
            <person name="Spatafora J."/>
            <person name="Crous P."/>
            <person name="Grigoriev I."/>
        </authorList>
    </citation>
    <scope>NUCLEOTIDE SEQUENCE</scope>
    <source>
        <strain evidence="2">CBS 110217</strain>
    </source>
</reference>